<keyword evidence="11 12" id="KW-0472">Membrane</keyword>
<organism evidence="15 16">
    <name type="scientific">Cohnella soli</name>
    <dbReference type="NCBI Taxonomy" id="425005"/>
    <lineage>
        <taxon>Bacteria</taxon>
        <taxon>Bacillati</taxon>
        <taxon>Bacillota</taxon>
        <taxon>Bacilli</taxon>
        <taxon>Bacillales</taxon>
        <taxon>Paenibacillaceae</taxon>
        <taxon>Cohnella</taxon>
    </lineage>
</organism>
<name>A0ABW0HU87_9BACL</name>
<feature type="transmembrane region" description="Helical" evidence="12">
    <location>
        <begin position="152"/>
        <end position="174"/>
    </location>
</feature>
<evidence type="ECO:0000256" key="10">
    <source>
        <dbReference type="ARBA" id="ARBA00023012"/>
    </source>
</evidence>
<dbReference type="PROSITE" id="PS50109">
    <property type="entry name" value="HIS_KIN"/>
    <property type="match status" value="1"/>
</dbReference>
<evidence type="ECO:0000256" key="11">
    <source>
        <dbReference type="ARBA" id="ARBA00023136"/>
    </source>
</evidence>
<evidence type="ECO:0000313" key="16">
    <source>
        <dbReference type="Proteomes" id="UP001596113"/>
    </source>
</evidence>
<evidence type="ECO:0000259" key="13">
    <source>
        <dbReference type="PROSITE" id="PS50109"/>
    </source>
</evidence>
<keyword evidence="9" id="KW-0067">ATP-binding</keyword>
<dbReference type="CDD" id="cd00082">
    <property type="entry name" value="HisKA"/>
    <property type="match status" value="1"/>
</dbReference>
<keyword evidence="12" id="KW-0812">Transmembrane</keyword>
<dbReference type="PANTHER" id="PTHR45453">
    <property type="entry name" value="PHOSPHATE REGULON SENSOR PROTEIN PHOR"/>
    <property type="match status" value="1"/>
</dbReference>
<accession>A0ABW0HU87</accession>
<dbReference type="InterPro" id="IPR005467">
    <property type="entry name" value="His_kinase_dom"/>
</dbReference>
<evidence type="ECO:0000256" key="5">
    <source>
        <dbReference type="ARBA" id="ARBA00022553"/>
    </source>
</evidence>
<dbReference type="SMART" id="SM00387">
    <property type="entry name" value="HATPase_c"/>
    <property type="match status" value="1"/>
</dbReference>
<evidence type="ECO:0000256" key="7">
    <source>
        <dbReference type="ARBA" id="ARBA00022741"/>
    </source>
</evidence>
<keyword evidence="7" id="KW-0547">Nucleotide-binding</keyword>
<evidence type="ECO:0000256" key="8">
    <source>
        <dbReference type="ARBA" id="ARBA00022777"/>
    </source>
</evidence>
<proteinExistence type="predicted"/>
<dbReference type="RefSeq" id="WP_378135353.1">
    <property type="nucleotide sequence ID" value="NZ_JBHSMI010000028.1"/>
</dbReference>
<keyword evidence="4" id="KW-1003">Cell membrane</keyword>
<evidence type="ECO:0000256" key="12">
    <source>
        <dbReference type="SAM" id="Phobius"/>
    </source>
</evidence>
<evidence type="ECO:0000256" key="3">
    <source>
        <dbReference type="ARBA" id="ARBA00012438"/>
    </source>
</evidence>
<dbReference type="InterPro" id="IPR003661">
    <property type="entry name" value="HisK_dim/P_dom"/>
</dbReference>
<comment type="catalytic activity">
    <reaction evidence="1">
        <text>ATP + protein L-histidine = ADP + protein N-phospho-L-histidine.</text>
        <dbReference type="EC" id="2.7.13.3"/>
    </reaction>
</comment>
<dbReference type="PRINTS" id="PR00344">
    <property type="entry name" value="BCTRLSENSOR"/>
</dbReference>
<evidence type="ECO:0000256" key="9">
    <source>
        <dbReference type="ARBA" id="ARBA00022840"/>
    </source>
</evidence>
<dbReference type="Pfam" id="PF02518">
    <property type="entry name" value="HATPase_c"/>
    <property type="match status" value="1"/>
</dbReference>
<dbReference type="EC" id="2.7.13.3" evidence="3"/>
<feature type="domain" description="HAMP" evidence="14">
    <location>
        <begin position="172"/>
        <end position="224"/>
    </location>
</feature>
<keyword evidence="12" id="KW-1133">Transmembrane helix</keyword>
<dbReference type="Gene3D" id="1.10.287.130">
    <property type="match status" value="1"/>
</dbReference>
<dbReference type="InterPro" id="IPR004358">
    <property type="entry name" value="Sig_transdc_His_kin-like_C"/>
</dbReference>
<evidence type="ECO:0000256" key="2">
    <source>
        <dbReference type="ARBA" id="ARBA00004651"/>
    </source>
</evidence>
<comment type="subcellular location">
    <subcellularLocation>
        <location evidence="2">Cell membrane</location>
        <topology evidence="2">Multi-pass membrane protein</topology>
    </subcellularLocation>
</comment>
<dbReference type="PANTHER" id="PTHR45453:SF1">
    <property type="entry name" value="PHOSPHATE REGULON SENSOR PROTEIN PHOR"/>
    <property type="match status" value="1"/>
</dbReference>
<dbReference type="Gene3D" id="6.10.340.10">
    <property type="match status" value="1"/>
</dbReference>
<dbReference type="SMART" id="SM00388">
    <property type="entry name" value="HisKA"/>
    <property type="match status" value="1"/>
</dbReference>
<keyword evidence="16" id="KW-1185">Reference proteome</keyword>
<dbReference type="Pfam" id="PF00512">
    <property type="entry name" value="HisKA"/>
    <property type="match status" value="1"/>
</dbReference>
<dbReference type="InterPro" id="IPR003660">
    <property type="entry name" value="HAMP_dom"/>
</dbReference>
<reference evidence="16" key="1">
    <citation type="journal article" date="2019" name="Int. J. Syst. Evol. Microbiol.">
        <title>The Global Catalogue of Microorganisms (GCM) 10K type strain sequencing project: providing services to taxonomists for standard genome sequencing and annotation.</title>
        <authorList>
            <consortium name="The Broad Institute Genomics Platform"/>
            <consortium name="The Broad Institute Genome Sequencing Center for Infectious Disease"/>
            <person name="Wu L."/>
            <person name="Ma J."/>
        </authorList>
    </citation>
    <scope>NUCLEOTIDE SEQUENCE [LARGE SCALE GENOMIC DNA]</scope>
    <source>
        <strain evidence="16">CGMCC 1.18575</strain>
    </source>
</reference>
<dbReference type="Proteomes" id="UP001596113">
    <property type="component" value="Unassembled WGS sequence"/>
</dbReference>
<feature type="domain" description="Histidine kinase" evidence="13">
    <location>
        <begin position="232"/>
        <end position="449"/>
    </location>
</feature>
<dbReference type="InterPro" id="IPR036890">
    <property type="entry name" value="HATPase_C_sf"/>
</dbReference>
<evidence type="ECO:0000256" key="4">
    <source>
        <dbReference type="ARBA" id="ARBA00022475"/>
    </source>
</evidence>
<dbReference type="InterPro" id="IPR050351">
    <property type="entry name" value="BphY/WalK/GraS-like"/>
</dbReference>
<evidence type="ECO:0000256" key="6">
    <source>
        <dbReference type="ARBA" id="ARBA00022679"/>
    </source>
</evidence>
<evidence type="ECO:0000313" key="15">
    <source>
        <dbReference type="EMBL" id="MFC5404766.1"/>
    </source>
</evidence>
<dbReference type="CDD" id="cd16922">
    <property type="entry name" value="HATPase_EvgS-ArcB-TorS-like"/>
    <property type="match status" value="1"/>
</dbReference>
<keyword evidence="8 15" id="KW-0418">Kinase</keyword>
<dbReference type="GO" id="GO:0016301">
    <property type="term" value="F:kinase activity"/>
    <property type="evidence" value="ECO:0007669"/>
    <property type="project" value="UniProtKB-KW"/>
</dbReference>
<dbReference type="EMBL" id="JBHSMI010000028">
    <property type="protein sequence ID" value="MFC5404766.1"/>
    <property type="molecule type" value="Genomic_DNA"/>
</dbReference>
<keyword evidence="10" id="KW-0902">Two-component regulatory system</keyword>
<dbReference type="SUPFAM" id="SSF55874">
    <property type="entry name" value="ATPase domain of HSP90 chaperone/DNA topoisomerase II/histidine kinase"/>
    <property type="match status" value="1"/>
</dbReference>
<gene>
    <name evidence="15" type="ORF">ACFPOF_18665</name>
</gene>
<keyword evidence="6" id="KW-0808">Transferase</keyword>
<dbReference type="PROSITE" id="PS50885">
    <property type="entry name" value="HAMP"/>
    <property type="match status" value="1"/>
</dbReference>
<sequence length="450" mass="50926">MDKQKKNIHTLLVWWGAVFLVFVMLWVSGLAFFYFRWDSRYPGFVQQHLEESFRKIADRIRGEVIPGRQGLTEEAKRIVLEVAQAENVYIRLTDPESHIWLDTVPDVPLMTPGVSLDIWGNSQLIGRLGVFWTGKEEGYPTYHAKRDLQKQLFATGGYGMLAAFLLSGLLAYAMSRPVRRLAERTDILTQGSMLLYMPEQGTQELKKIAHAVNHLSSLLAEQERWRQILMEDLGHELRTPLSIVGSQLEALVDGVFDLEPERLRTMLDDISRLTRLVQDMEKILQADGAIFELLQERMDLVPLLKQVLYLLQPIFEDKDIQVTLTTPKKPCPVLIDVDKMIQVFVNLLSNAAKFSEPKGKVNVCIELGVVGETISIHIQDNGIGIPQNEIDKIFERFYRVDRSRSRDTGGSGLGLTIAKRLVEAHKGTISVRSQEGSGSTFSVTLPLART</sequence>
<dbReference type="SUPFAM" id="SSF47384">
    <property type="entry name" value="Homodimeric domain of signal transducing histidine kinase"/>
    <property type="match status" value="1"/>
</dbReference>
<comment type="caution">
    <text evidence="15">The sequence shown here is derived from an EMBL/GenBank/DDBJ whole genome shotgun (WGS) entry which is preliminary data.</text>
</comment>
<keyword evidence="5" id="KW-0597">Phosphoprotein</keyword>
<evidence type="ECO:0000259" key="14">
    <source>
        <dbReference type="PROSITE" id="PS50885"/>
    </source>
</evidence>
<dbReference type="Gene3D" id="3.30.565.10">
    <property type="entry name" value="Histidine kinase-like ATPase, C-terminal domain"/>
    <property type="match status" value="1"/>
</dbReference>
<feature type="transmembrane region" description="Helical" evidence="12">
    <location>
        <begin position="12"/>
        <end position="35"/>
    </location>
</feature>
<evidence type="ECO:0000256" key="1">
    <source>
        <dbReference type="ARBA" id="ARBA00000085"/>
    </source>
</evidence>
<dbReference type="InterPro" id="IPR036097">
    <property type="entry name" value="HisK_dim/P_sf"/>
</dbReference>
<dbReference type="InterPro" id="IPR003594">
    <property type="entry name" value="HATPase_dom"/>
</dbReference>
<protein>
    <recommendedName>
        <fullName evidence="3">histidine kinase</fullName>
        <ecNumber evidence="3">2.7.13.3</ecNumber>
    </recommendedName>
</protein>